<evidence type="ECO:0000313" key="2">
    <source>
        <dbReference type="EMBL" id="ODA33200.1"/>
    </source>
</evidence>
<organism evidence="2 3">
    <name type="scientific">Veronia pacifica</name>
    <dbReference type="NCBI Taxonomy" id="1080227"/>
    <lineage>
        <taxon>Bacteria</taxon>
        <taxon>Pseudomonadati</taxon>
        <taxon>Pseudomonadota</taxon>
        <taxon>Gammaproteobacteria</taxon>
        <taxon>Vibrionales</taxon>
        <taxon>Vibrionaceae</taxon>
        <taxon>Veronia</taxon>
    </lineage>
</organism>
<dbReference type="EMBL" id="LYBM01000018">
    <property type="protein sequence ID" value="ODA33200.1"/>
    <property type="molecule type" value="Genomic_DNA"/>
</dbReference>
<dbReference type="PROSITE" id="PS51257">
    <property type="entry name" value="PROKAR_LIPOPROTEIN"/>
    <property type="match status" value="1"/>
</dbReference>
<dbReference type="SUPFAM" id="SSF69304">
    <property type="entry name" value="Tricorn protease N-terminal domain"/>
    <property type="match status" value="1"/>
</dbReference>
<evidence type="ECO:0000313" key="3">
    <source>
        <dbReference type="Proteomes" id="UP000094936"/>
    </source>
</evidence>
<name>A0A1C3EIY9_9GAMM</name>
<feature type="chain" id="PRO_5008673127" evidence="1">
    <location>
        <begin position="24"/>
        <end position="818"/>
    </location>
</feature>
<protein>
    <submittedName>
        <fullName evidence="2">Uncharacterized protein</fullName>
    </submittedName>
</protein>
<reference evidence="2 3" key="1">
    <citation type="submission" date="2016-05" db="EMBL/GenBank/DDBJ databases">
        <title>Genomic Taxonomy of the Vibrionaceae.</title>
        <authorList>
            <person name="Gomez-Gil B."/>
            <person name="Enciso-Ibarra J."/>
        </authorList>
    </citation>
    <scope>NUCLEOTIDE SEQUENCE [LARGE SCALE GENOMIC DNA]</scope>
    <source>
        <strain evidence="2 3">CAIM 1920</strain>
    </source>
</reference>
<keyword evidence="3" id="KW-1185">Reference proteome</keyword>
<feature type="signal peptide" evidence="1">
    <location>
        <begin position="1"/>
        <end position="23"/>
    </location>
</feature>
<comment type="caution">
    <text evidence="2">The sequence shown here is derived from an EMBL/GenBank/DDBJ whole genome shotgun (WGS) entry which is preliminary data.</text>
</comment>
<dbReference type="AlphaFoldDB" id="A0A1C3EIY9"/>
<keyword evidence="1" id="KW-0732">Signal</keyword>
<proteinExistence type="predicted"/>
<dbReference type="Proteomes" id="UP000094936">
    <property type="component" value="Unassembled WGS sequence"/>
</dbReference>
<sequence length="818" mass="89949">MQNNHLKQSLLAVSLATLLSACGGDDSSSSVNNAVSPTDVKFNLSNAIAVVTTTKNAQTYANPLKEGNPDAPAIALQSAENTGYAGYNSSNSSNLFAMDEKGQLSPVLANNLKGKFSYSVVSPDGKYIYIAVEHDSLWESNDLIAATECAIFKVNTANNSHSCLAEGYFAEKPYNWNEEINDGRFKPIQIDGDGNVYFIGKKFKVVDEDGYKSIQDLDDINGSSTQGVITRVDSKTGQIRQLSVDSKSIQSFIVTKSNTLVYRDNSGLNMLPDSTKNSTIPLLDSNTWLNTYSVDDSNTVIYQDSNSLSFAKPSKEAAGGIDRTKITVGYNASSLIMGDNGHLYSLKLDPISPENSGLYSILPQSDLPVVRTPDLSSSWRWSTPLQIAKGRAFYVATGNHNNYGNYDTINVANLTNKETIALFGGEPTKYRLSIENWKYKGDTLYFTAFNQADSTMVSGTIDVNALSQGKPESDFLDINTTASVSNDAISIADMEIIRPQRPVNSGGNPKVVKVSTPVSNFSSSTIEFNKWMDPQSVENHISVTNTDTGEQLKPMLVWLNRMAHVIYPALNQDNNGELQGLDFASHYRLFIDGNAQDSDGFKLVSGQPDDKDRTFNWQTRPEQGPMLVNADHDESTLTTGNAVKAFDGKLTIHLFDGTLTDGETKTFSLLSSTAPRFDLDVSATNFYSPFLGFYKEADETSIYHKDSQADNEKFDAQGVSKMTIKLARDGKQYSLNLTVEDTYGSKKTYTGVSNAELGVRNLTLVYSVKHDSYRSNEVIIDDIRNEGEVIDELDFDKWNQLPRIDDNAQAPGLSFYQY</sequence>
<accession>A0A1C3EIY9</accession>
<evidence type="ECO:0000256" key="1">
    <source>
        <dbReference type="SAM" id="SignalP"/>
    </source>
</evidence>
<gene>
    <name evidence="2" type="ORF">A8L45_11315</name>
</gene>